<dbReference type="InterPro" id="IPR000891">
    <property type="entry name" value="PYR_CT"/>
</dbReference>
<dbReference type="EMBL" id="CP005996">
    <property type="protein sequence ID" value="AGS39521.1"/>
    <property type="molecule type" value="Genomic_DNA"/>
</dbReference>
<comment type="similarity">
    <text evidence="2">Belongs to the HMG-CoA lyase family.</text>
</comment>
<feature type="domain" description="Pyruvate carboxyltransferase" evidence="7">
    <location>
        <begin position="9"/>
        <end position="276"/>
    </location>
</feature>
<dbReference type="eggNOG" id="COG0119">
    <property type="taxonomic scope" value="Bacteria"/>
</dbReference>
<dbReference type="UniPathway" id="UPA00896">
    <property type="reaction ID" value="UER00863"/>
</dbReference>
<dbReference type="GO" id="GO:0046872">
    <property type="term" value="F:metal ion binding"/>
    <property type="evidence" value="ECO:0007669"/>
    <property type="project" value="UniProtKB-KW"/>
</dbReference>
<proteinExistence type="inferred from homology"/>
<keyword evidence="5 8" id="KW-0456">Lyase</keyword>
<reference evidence="8 9" key="1">
    <citation type="submission" date="2013-05" db="EMBL/GenBank/DDBJ databases">
        <title>Between feast and famine: a lifestyle of most important marine PAH-degrading bacterium Cycloclasticus sp. 7ME.</title>
        <authorList>
            <person name="Yakimov M.M."/>
            <person name="Messina E."/>
            <person name="Genovese M."/>
            <person name="Denaro R."/>
            <person name="Crisafi F."/>
            <person name="Russo D."/>
            <person name="Cappello S."/>
            <person name="Santisi S."/>
            <person name="Smedile F."/>
            <person name="Golyshina O.V."/>
            <person name="Tran H."/>
            <person name="Pieper D.H."/>
            <person name="Golyshin P.N."/>
            <person name="Giuliano L."/>
        </authorList>
    </citation>
    <scope>NUCLEOTIDE SEQUENCE [LARGE SCALE GENOMIC DNA]</scope>
    <source>
        <strain evidence="8 9">78-ME</strain>
    </source>
</reference>
<evidence type="ECO:0000256" key="3">
    <source>
        <dbReference type="ARBA" id="ARBA00012910"/>
    </source>
</evidence>
<comment type="catalytic activity">
    <reaction evidence="6">
        <text>(3S)-3-hydroxy-3-methylglutaryl-CoA = acetoacetate + acetyl-CoA</text>
        <dbReference type="Rhea" id="RHEA:24404"/>
        <dbReference type="ChEBI" id="CHEBI:13705"/>
        <dbReference type="ChEBI" id="CHEBI:43074"/>
        <dbReference type="ChEBI" id="CHEBI:57288"/>
        <dbReference type="EC" id="4.1.3.4"/>
    </reaction>
</comment>
<dbReference type="EC" id="4.1.3.4" evidence="3"/>
<organism evidence="8 9">
    <name type="scientific">Cycloclasticus zancles 78-ME</name>
    <dbReference type="NCBI Taxonomy" id="1198232"/>
    <lineage>
        <taxon>Bacteria</taxon>
        <taxon>Pseudomonadati</taxon>
        <taxon>Pseudomonadota</taxon>
        <taxon>Gammaproteobacteria</taxon>
        <taxon>Thiotrichales</taxon>
        <taxon>Piscirickettsiaceae</taxon>
        <taxon>Cycloclasticus</taxon>
    </lineage>
</organism>
<accession>S5T6W2</accession>
<dbReference type="NCBIfam" id="NF004283">
    <property type="entry name" value="PRK05692.1"/>
    <property type="match status" value="1"/>
</dbReference>
<dbReference type="Gene3D" id="3.20.20.70">
    <property type="entry name" value="Aldolase class I"/>
    <property type="match status" value="1"/>
</dbReference>
<evidence type="ECO:0000256" key="6">
    <source>
        <dbReference type="ARBA" id="ARBA00049877"/>
    </source>
</evidence>
<dbReference type="GO" id="GO:0004419">
    <property type="term" value="F:hydroxymethylglutaryl-CoA lyase activity"/>
    <property type="evidence" value="ECO:0007669"/>
    <property type="project" value="UniProtKB-EC"/>
</dbReference>
<dbReference type="PROSITE" id="PS50991">
    <property type="entry name" value="PYR_CT"/>
    <property type="match status" value="1"/>
</dbReference>
<dbReference type="GO" id="GO:0006552">
    <property type="term" value="P:L-leucine catabolic process"/>
    <property type="evidence" value="ECO:0007669"/>
    <property type="project" value="TreeGrafter"/>
</dbReference>
<evidence type="ECO:0000313" key="9">
    <source>
        <dbReference type="Proteomes" id="UP000015380"/>
    </source>
</evidence>
<keyword evidence="4" id="KW-0479">Metal-binding</keyword>
<evidence type="ECO:0000256" key="5">
    <source>
        <dbReference type="ARBA" id="ARBA00023239"/>
    </source>
</evidence>
<dbReference type="PROSITE" id="PS01062">
    <property type="entry name" value="HMG_COA_LYASE"/>
    <property type="match status" value="1"/>
</dbReference>
<dbReference type="GO" id="GO:0046951">
    <property type="term" value="P:ketone body biosynthetic process"/>
    <property type="evidence" value="ECO:0007669"/>
    <property type="project" value="TreeGrafter"/>
</dbReference>
<dbReference type="KEGG" id="cza:CYCME_1192"/>
<dbReference type="PANTHER" id="PTHR42738">
    <property type="entry name" value="HYDROXYMETHYLGLUTARYL-COA LYASE"/>
    <property type="match status" value="1"/>
</dbReference>
<dbReference type="FunFam" id="3.20.20.70:FF:000201">
    <property type="entry name" value="Hydroxymethylglutaryl-CoA lyase"/>
    <property type="match status" value="1"/>
</dbReference>
<evidence type="ECO:0000259" key="7">
    <source>
        <dbReference type="PROSITE" id="PS50991"/>
    </source>
</evidence>
<dbReference type="HOGENOM" id="CLU_022138_3_2_6"/>
<dbReference type="InterPro" id="IPR000138">
    <property type="entry name" value="HMG_CoA_lyase_AS"/>
</dbReference>
<evidence type="ECO:0000256" key="1">
    <source>
        <dbReference type="ARBA" id="ARBA00005143"/>
    </source>
</evidence>
<sequence length="299" mass="31700">MLRNYPSQVRIVDVSPRDGLQNIKNSVPTEVKTTLINKLCDAGIQHIEVASFVSPKWVPQMADAEAVLQQLPPREGTSYIVLTPNLRGFERAIDSGAKEVAIFAAASETFSQKNTNCSIAQSLEHFEPIMLKAAALGVRVRGYTSCVLGCPYEGDIAVAEVVRVSKALIDMGCYEVSLGDTIGIGTPIKAREMIAAVIKAVPAEKLALHFHDTRGQALANILACLEYGVANIDASVAGLGGCPYAAGASGNVSTEDVVYMLHGMGIETGIDLKKLVAAGHYISEQIAGPNLSKVGAVYQ</sequence>
<dbReference type="CDD" id="cd07938">
    <property type="entry name" value="DRE_TIM_HMGL"/>
    <property type="match status" value="1"/>
</dbReference>
<gene>
    <name evidence="8" type="ORF">CYCME_1192</name>
</gene>
<dbReference type="Proteomes" id="UP000015380">
    <property type="component" value="Chromosome"/>
</dbReference>
<reference evidence="9" key="2">
    <citation type="journal article" date="2016" name="Environ. Microbiol. Rep.">
        <title>Analysis of defence systems and a conjugative IncP-1 plasmid in the marine polyaromatic hydrocarbons-degrading bacterium Cycloclasticus sp. 78-ME.</title>
        <authorList>
            <person name="Yakimov M.M."/>
            <person name="Crisafi F."/>
            <person name="Messina E."/>
            <person name="Smedile F."/>
            <person name="Lopatina A."/>
            <person name="Denaro R."/>
            <person name="Pieper D.H."/>
            <person name="Golyshin P.N."/>
            <person name="Giuliano L."/>
        </authorList>
    </citation>
    <scope>NUCLEOTIDE SEQUENCE [LARGE SCALE GENOMIC DNA]</scope>
    <source>
        <strain evidence="9">78-ME</strain>
    </source>
</reference>
<comment type="pathway">
    <text evidence="1">Metabolic intermediate metabolism; (S)-3-hydroxy-3-methylglutaryl-CoA degradation; acetoacetate from (S)-3-hydroxy-3-methylglutaryl-CoA: step 1/1.</text>
</comment>
<evidence type="ECO:0000313" key="8">
    <source>
        <dbReference type="EMBL" id="AGS39521.1"/>
    </source>
</evidence>
<protein>
    <recommendedName>
        <fullName evidence="3">hydroxymethylglutaryl-CoA lyase</fullName>
        <ecNumber evidence="3">4.1.3.4</ecNumber>
    </recommendedName>
</protein>
<name>S5T6W2_9GAMM</name>
<dbReference type="PANTHER" id="PTHR42738:SF7">
    <property type="entry name" value="HYDROXYMETHYLGLUTARYL-COA LYASE"/>
    <property type="match status" value="1"/>
</dbReference>
<dbReference type="Pfam" id="PF00682">
    <property type="entry name" value="HMGL-like"/>
    <property type="match status" value="1"/>
</dbReference>
<dbReference type="RefSeq" id="WP_020932400.1">
    <property type="nucleotide sequence ID" value="NC_021917.1"/>
</dbReference>
<dbReference type="InterPro" id="IPR043594">
    <property type="entry name" value="HMGL"/>
</dbReference>
<keyword evidence="9" id="KW-1185">Reference proteome</keyword>
<evidence type="ECO:0000256" key="4">
    <source>
        <dbReference type="ARBA" id="ARBA00022723"/>
    </source>
</evidence>
<evidence type="ECO:0000256" key="2">
    <source>
        <dbReference type="ARBA" id="ARBA00009405"/>
    </source>
</evidence>
<dbReference type="SUPFAM" id="SSF51569">
    <property type="entry name" value="Aldolase"/>
    <property type="match status" value="1"/>
</dbReference>
<dbReference type="PATRIC" id="fig|1198232.3.peg.1192"/>
<dbReference type="InterPro" id="IPR013785">
    <property type="entry name" value="Aldolase_TIM"/>
</dbReference>
<dbReference type="AlphaFoldDB" id="S5T6W2"/>